<sequence>MEEKKVTSFLDKLKEKAQTQSNYGGETEITDAQMNLRDCPNCGAGRAKHDGVTHCAYCGFEFIQVKLTDGFYIKKEDNSI</sequence>
<reference evidence="1 2" key="1">
    <citation type="submission" date="2020-06" db="EMBL/GenBank/DDBJ databases">
        <authorList>
            <person name="Criscuolo A."/>
        </authorList>
    </citation>
    <scope>NUCLEOTIDE SEQUENCE [LARGE SCALE GENOMIC DNA]</scope>
    <source>
        <strain evidence="2">CIP 110025</strain>
    </source>
</reference>
<dbReference type="RefSeq" id="WP_031455733.1">
    <property type="nucleotide sequence ID" value="NZ_CAIJDO010000124.1"/>
</dbReference>
<proteinExistence type="predicted"/>
<keyword evidence="2" id="KW-1185">Reference proteome</keyword>
<organism evidence="1 2">
    <name type="scientific">Flavobacterium chungangense</name>
    <dbReference type="NCBI Taxonomy" id="554283"/>
    <lineage>
        <taxon>Bacteria</taxon>
        <taxon>Pseudomonadati</taxon>
        <taxon>Bacteroidota</taxon>
        <taxon>Flavobacteriia</taxon>
        <taxon>Flavobacteriales</taxon>
        <taxon>Flavobacteriaceae</taxon>
        <taxon>Flavobacterium</taxon>
    </lineage>
</organism>
<dbReference type="Proteomes" id="UP000556700">
    <property type="component" value="Unassembled WGS sequence"/>
</dbReference>
<name>A0A6V6YXV1_9FLAO</name>
<dbReference type="EMBL" id="CAIJDO010000124">
    <property type="protein sequence ID" value="CAD0004139.1"/>
    <property type="molecule type" value="Genomic_DNA"/>
</dbReference>
<dbReference type="AlphaFoldDB" id="A0A6V6YXV1"/>
<accession>A0A6V6YXV1</accession>
<evidence type="ECO:0000313" key="2">
    <source>
        <dbReference type="Proteomes" id="UP000556700"/>
    </source>
</evidence>
<evidence type="ECO:0000313" key="1">
    <source>
        <dbReference type="EMBL" id="CAD0004139.1"/>
    </source>
</evidence>
<protein>
    <submittedName>
        <fullName evidence="1">Uncharacterized protein</fullName>
    </submittedName>
</protein>
<gene>
    <name evidence="1" type="ORF">FLACHUCJ7_01761</name>
</gene>
<comment type="caution">
    <text evidence="1">The sequence shown here is derived from an EMBL/GenBank/DDBJ whole genome shotgun (WGS) entry which is preliminary data.</text>
</comment>